<evidence type="ECO:0000313" key="7">
    <source>
        <dbReference type="EMBL" id="EJK57091.1"/>
    </source>
</evidence>
<gene>
    <name evidence="7" type="ORF">THAOC_22903</name>
</gene>
<keyword evidence="8" id="KW-1185">Reference proteome</keyword>
<accession>K0S886</accession>
<dbReference type="InterPro" id="IPR036443">
    <property type="entry name" value="Znf_RanBP2_sf"/>
</dbReference>
<feature type="domain" description="RanBP2-type" evidence="6">
    <location>
        <begin position="214"/>
        <end position="244"/>
    </location>
</feature>
<dbReference type="PROSITE" id="PS50199">
    <property type="entry name" value="ZF_RANBP2_2"/>
    <property type="match status" value="1"/>
</dbReference>
<dbReference type="PROSITE" id="PS01358">
    <property type="entry name" value="ZF_RANBP2_1"/>
    <property type="match status" value="1"/>
</dbReference>
<feature type="compositionally biased region" description="Basic and acidic residues" evidence="5">
    <location>
        <begin position="156"/>
        <end position="170"/>
    </location>
</feature>
<dbReference type="AlphaFoldDB" id="K0S886"/>
<reference evidence="7 8" key="1">
    <citation type="journal article" date="2012" name="Genome Biol.">
        <title>Genome and low-iron response of an oceanic diatom adapted to chronic iron limitation.</title>
        <authorList>
            <person name="Lommer M."/>
            <person name="Specht M."/>
            <person name="Roy A.S."/>
            <person name="Kraemer L."/>
            <person name="Andreson R."/>
            <person name="Gutowska M.A."/>
            <person name="Wolf J."/>
            <person name="Bergner S.V."/>
            <person name="Schilhabel M.B."/>
            <person name="Klostermeier U.C."/>
            <person name="Beiko R.G."/>
            <person name="Rosenstiel P."/>
            <person name="Hippler M."/>
            <person name="Laroche J."/>
        </authorList>
    </citation>
    <scope>NUCLEOTIDE SEQUENCE [LARGE SCALE GENOMIC DNA]</scope>
    <source>
        <strain evidence="7 8">CCMP1005</strain>
    </source>
</reference>
<dbReference type="GO" id="GO:0008270">
    <property type="term" value="F:zinc ion binding"/>
    <property type="evidence" value="ECO:0007669"/>
    <property type="project" value="UniProtKB-KW"/>
</dbReference>
<evidence type="ECO:0000256" key="1">
    <source>
        <dbReference type="ARBA" id="ARBA00022723"/>
    </source>
</evidence>
<proteinExistence type="predicted"/>
<evidence type="ECO:0000259" key="6">
    <source>
        <dbReference type="PROSITE" id="PS50199"/>
    </source>
</evidence>
<feature type="compositionally biased region" description="Basic residues" evidence="5">
    <location>
        <begin position="278"/>
        <end position="294"/>
    </location>
</feature>
<dbReference type="SUPFAM" id="SSF90209">
    <property type="entry name" value="Ran binding protein zinc finger-like"/>
    <property type="match status" value="1"/>
</dbReference>
<evidence type="ECO:0000256" key="4">
    <source>
        <dbReference type="PROSITE-ProRule" id="PRU00322"/>
    </source>
</evidence>
<feature type="compositionally biased region" description="Basic and acidic residues" evidence="5">
    <location>
        <begin position="385"/>
        <end position="395"/>
    </location>
</feature>
<dbReference type="Proteomes" id="UP000266841">
    <property type="component" value="Unassembled WGS sequence"/>
</dbReference>
<name>K0S886_THAOC</name>
<dbReference type="SMART" id="SM00547">
    <property type="entry name" value="ZnF_RBZ"/>
    <property type="match status" value="1"/>
</dbReference>
<protein>
    <recommendedName>
        <fullName evidence="6">RanBP2-type domain-containing protein</fullName>
    </recommendedName>
</protein>
<feature type="region of interest" description="Disordered" evidence="5">
    <location>
        <begin position="235"/>
        <end position="438"/>
    </location>
</feature>
<dbReference type="InterPro" id="IPR001876">
    <property type="entry name" value="Znf_RanBP2"/>
</dbReference>
<sequence>MWQNDGGLRLRFHGTDFLDVGPEAKRTTVSFHLVRRGRDGEPVCKSGDAYRCLGAMVRDEPNGDGRVSLVLVPRVGGRKGPAPPSVAAGGDDGTGKKGGGREDPTKKPPSKRARTGGVEQKGMRSGRGRKGGASNRQSPKRGPASEGQGGPNDGVCLKDDGSEPRDETPTKKSVAAELISVESKEDDGVSRKAVTGKSESERASTADEYPDFAISGSDWNCQHCTLINPGAQSVCNGCERRRGSTRGRNGRRSAPPAICVGVERSGDVKSHEALVTSSKRRKKHRKKKKKKKNAHDRDEDESTEKRCLGMVHQGSTKKDEGSLNDDVPDANYSDRPPKKKLVTTELNSTAAKVCDTPNKAGEQKLAPSDGPNIVHLSELNAGVMAEERAGEGQTREEEDDADGHKPTTSKPAGVTPQGQPDPSSHRSSHKIQIKGPGRYVFTGVKGNVTEWVPYV</sequence>
<feature type="compositionally biased region" description="Polar residues" evidence="5">
    <location>
        <begin position="406"/>
        <end position="422"/>
    </location>
</feature>
<keyword evidence="1" id="KW-0479">Metal-binding</keyword>
<dbReference type="EMBL" id="AGNL01029516">
    <property type="protein sequence ID" value="EJK57091.1"/>
    <property type="molecule type" value="Genomic_DNA"/>
</dbReference>
<feature type="region of interest" description="Disordered" evidence="5">
    <location>
        <begin position="73"/>
        <end position="211"/>
    </location>
</feature>
<keyword evidence="3" id="KW-0862">Zinc</keyword>
<organism evidence="7 8">
    <name type="scientific">Thalassiosira oceanica</name>
    <name type="common">Marine diatom</name>
    <dbReference type="NCBI Taxonomy" id="159749"/>
    <lineage>
        <taxon>Eukaryota</taxon>
        <taxon>Sar</taxon>
        <taxon>Stramenopiles</taxon>
        <taxon>Ochrophyta</taxon>
        <taxon>Bacillariophyta</taxon>
        <taxon>Coscinodiscophyceae</taxon>
        <taxon>Thalassiosirophycidae</taxon>
        <taxon>Thalassiosirales</taxon>
        <taxon>Thalassiosiraceae</taxon>
        <taxon>Thalassiosira</taxon>
    </lineage>
</organism>
<comment type="caution">
    <text evidence="7">The sequence shown here is derived from an EMBL/GenBank/DDBJ whole genome shotgun (WGS) entry which is preliminary data.</text>
</comment>
<feature type="compositionally biased region" description="Basic and acidic residues" evidence="5">
    <location>
        <begin position="93"/>
        <end position="106"/>
    </location>
</feature>
<evidence type="ECO:0000256" key="3">
    <source>
        <dbReference type="ARBA" id="ARBA00022833"/>
    </source>
</evidence>
<evidence type="ECO:0000256" key="2">
    <source>
        <dbReference type="ARBA" id="ARBA00022771"/>
    </source>
</evidence>
<evidence type="ECO:0000256" key="5">
    <source>
        <dbReference type="SAM" id="MobiDB-lite"/>
    </source>
</evidence>
<evidence type="ECO:0000313" key="8">
    <source>
        <dbReference type="Proteomes" id="UP000266841"/>
    </source>
</evidence>
<keyword evidence="2 4" id="KW-0863">Zinc-finger</keyword>